<dbReference type="Proteomes" id="UP000225706">
    <property type="component" value="Unassembled WGS sequence"/>
</dbReference>
<organism evidence="1 2">
    <name type="scientific">Stylophora pistillata</name>
    <name type="common">Smooth cauliflower coral</name>
    <dbReference type="NCBI Taxonomy" id="50429"/>
    <lineage>
        <taxon>Eukaryota</taxon>
        <taxon>Metazoa</taxon>
        <taxon>Cnidaria</taxon>
        <taxon>Anthozoa</taxon>
        <taxon>Hexacorallia</taxon>
        <taxon>Scleractinia</taxon>
        <taxon>Astrocoeniina</taxon>
        <taxon>Pocilloporidae</taxon>
        <taxon>Stylophora</taxon>
    </lineage>
</organism>
<accession>A0A2B4R684</accession>
<proteinExistence type="predicted"/>
<feature type="non-terminal residue" evidence="1">
    <location>
        <position position="1"/>
    </location>
</feature>
<protein>
    <submittedName>
        <fullName evidence="1">Uncharacterized protein</fullName>
    </submittedName>
</protein>
<dbReference type="AlphaFoldDB" id="A0A2B4R684"/>
<keyword evidence="2" id="KW-1185">Reference proteome</keyword>
<dbReference type="EMBL" id="LSMT01001790">
    <property type="protein sequence ID" value="PFX11877.1"/>
    <property type="molecule type" value="Genomic_DNA"/>
</dbReference>
<name>A0A2B4R684_STYPI</name>
<evidence type="ECO:0000313" key="1">
    <source>
        <dbReference type="EMBL" id="PFX11877.1"/>
    </source>
</evidence>
<evidence type="ECO:0000313" key="2">
    <source>
        <dbReference type="Proteomes" id="UP000225706"/>
    </source>
</evidence>
<reference evidence="2" key="1">
    <citation type="journal article" date="2017" name="bioRxiv">
        <title>Comparative analysis of the genomes of Stylophora pistillata and Acropora digitifera provides evidence for extensive differences between species of corals.</title>
        <authorList>
            <person name="Voolstra C.R."/>
            <person name="Li Y."/>
            <person name="Liew Y.J."/>
            <person name="Baumgarten S."/>
            <person name="Zoccola D."/>
            <person name="Flot J.-F."/>
            <person name="Tambutte S."/>
            <person name="Allemand D."/>
            <person name="Aranda M."/>
        </authorList>
    </citation>
    <scope>NUCLEOTIDE SEQUENCE [LARGE SCALE GENOMIC DNA]</scope>
</reference>
<gene>
    <name evidence="1" type="ORF">AWC38_SpisGene24257</name>
</gene>
<comment type="caution">
    <text evidence="1">The sequence shown here is derived from an EMBL/GenBank/DDBJ whole genome shotgun (WGS) entry which is preliminary data.</text>
</comment>
<sequence>IKCGHKDSFVNSWVALGGLDGLDGRVLIVLYSAPEKKPANVTVSTKTGLTDGSQASKTARVNNYGNNSFRATFRYSERKGVNDVYYDTVKPKIIRKSLRPTLKNSVNGKEGGNKGLQAAQEHSEYAMLDTSRMQENRAPVYTALRKSTSADGQMKKMEVEFKTYHKMSTLSQDSTMRPNYENIGFV</sequence>